<feature type="transmembrane region" description="Helical" evidence="8">
    <location>
        <begin position="40"/>
        <end position="61"/>
    </location>
</feature>
<proteinExistence type="predicted"/>
<organism evidence="9 10">
    <name type="scientific">Campylobacter blaseri</name>
    <dbReference type="NCBI Taxonomy" id="2042961"/>
    <lineage>
        <taxon>Bacteria</taxon>
        <taxon>Pseudomonadati</taxon>
        <taxon>Campylobacterota</taxon>
        <taxon>Epsilonproteobacteria</taxon>
        <taxon>Campylobacterales</taxon>
        <taxon>Campylobacteraceae</taxon>
        <taxon>Campylobacter</taxon>
    </lineage>
</organism>
<dbReference type="EMBL" id="PDHH01000003">
    <property type="protein sequence ID" value="PSM52211.1"/>
    <property type="molecule type" value="Genomic_DNA"/>
</dbReference>
<dbReference type="PANTHER" id="PTHR32196:SF21">
    <property type="entry name" value="ABC TRANSPORTER PERMEASE PROTEIN YPHD-RELATED"/>
    <property type="match status" value="1"/>
</dbReference>
<evidence type="ECO:0000256" key="6">
    <source>
        <dbReference type="ARBA" id="ARBA00022989"/>
    </source>
</evidence>
<feature type="transmembrane region" description="Helical" evidence="8">
    <location>
        <begin position="294"/>
        <end position="312"/>
    </location>
</feature>
<comment type="caution">
    <text evidence="9">The sequence shown here is derived from an EMBL/GenBank/DDBJ whole genome shotgun (WGS) entry which is preliminary data.</text>
</comment>
<dbReference type="GO" id="GO:0005886">
    <property type="term" value="C:plasma membrane"/>
    <property type="evidence" value="ECO:0007669"/>
    <property type="project" value="UniProtKB-SubCell"/>
</dbReference>
<dbReference type="Pfam" id="PF02653">
    <property type="entry name" value="BPD_transp_2"/>
    <property type="match status" value="1"/>
</dbReference>
<dbReference type="CDD" id="cd06579">
    <property type="entry name" value="TM_PBP1_transp_AraH_like"/>
    <property type="match status" value="1"/>
</dbReference>
<reference evidence="10" key="1">
    <citation type="submission" date="2017-10" db="EMBL/GenBank/DDBJ databases">
        <title>Campylobacter species from seals.</title>
        <authorList>
            <person name="Gilbert M.J."/>
            <person name="Zomer A.L."/>
            <person name="Timmerman A.J."/>
            <person name="Duim B."/>
            <person name="Wagenaar J.A."/>
        </authorList>
    </citation>
    <scope>NUCLEOTIDE SEQUENCE [LARGE SCALE GENOMIC DNA]</scope>
    <source>
        <strain evidence="10">17S00004-5</strain>
    </source>
</reference>
<feature type="transmembrane region" description="Helical" evidence="8">
    <location>
        <begin position="269"/>
        <end position="288"/>
    </location>
</feature>
<keyword evidence="4" id="KW-0997">Cell inner membrane</keyword>
<dbReference type="GO" id="GO:0022857">
    <property type="term" value="F:transmembrane transporter activity"/>
    <property type="evidence" value="ECO:0007669"/>
    <property type="project" value="InterPro"/>
</dbReference>
<dbReference type="AlphaFoldDB" id="A0A2P8R152"/>
<evidence type="ECO:0000313" key="9">
    <source>
        <dbReference type="EMBL" id="PSM52211.1"/>
    </source>
</evidence>
<evidence type="ECO:0000256" key="7">
    <source>
        <dbReference type="ARBA" id="ARBA00023136"/>
    </source>
</evidence>
<dbReference type="Proteomes" id="UP000240535">
    <property type="component" value="Unassembled WGS sequence"/>
</dbReference>
<feature type="transmembrane region" description="Helical" evidence="8">
    <location>
        <begin position="12"/>
        <end position="34"/>
    </location>
</feature>
<keyword evidence="3" id="KW-1003">Cell membrane</keyword>
<protein>
    <submittedName>
        <fullName evidence="9">Sugar ABC transporter permease</fullName>
    </submittedName>
</protein>
<comment type="subcellular location">
    <subcellularLocation>
        <location evidence="1">Cell membrane</location>
        <topology evidence="1">Multi-pass membrane protein</topology>
    </subcellularLocation>
</comment>
<keyword evidence="6 8" id="KW-1133">Transmembrane helix</keyword>
<keyword evidence="2" id="KW-0813">Transport</keyword>
<feature type="transmembrane region" description="Helical" evidence="8">
    <location>
        <begin position="166"/>
        <end position="185"/>
    </location>
</feature>
<evidence type="ECO:0000313" key="10">
    <source>
        <dbReference type="Proteomes" id="UP000240535"/>
    </source>
</evidence>
<gene>
    <name evidence="9" type="ORF">CQ405_03925</name>
</gene>
<evidence type="ECO:0000256" key="2">
    <source>
        <dbReference type="ARBA" id="ARBA00022448"/>
    </source>
</evidence>
<feature type="transmembrane region" description="Helical" evidence="8">
    <location>
        <begin position="246"/>
        <end position="262"/>
    </location>
</feature>
<sequence length="319" mass="34810">MLCIRHFMNKKNVIISLVLIFILALFASFSPGVFLKPNIYFSYLSSIPIILILCIGLLPLIIAGEFDMSFPATMAMGGFVFSYTFNTTNSMFLALILALFFGVIAGALNAFLVVNIKVNSIIATIGTQFFFRGLAVVLSSGLSLSLANANGLLKEIFVGRVTPFEIPMQAFWAIIICLLTYLFIFRHKFGDSVLFTGDNEKAAKMLGINVAKTRYILFINMGIMSTLAGIILSLEFINWWPTQGEGYMLLVFAAIFIGGTGAKGGSGSIYGTIIGSIIIGIMESGIVAMGFDAFYTRVVYGAIIVISVIFYSKFEESKN</sequence>
<feature type="transmembrane region" description="Helical" evidence="8">
    <location>
        <begin position="121"/>
        <end position="146"/>
    </location>
</feature>
<evidence type="ECO:0000256" key="4">
    <source>
        <dbReference type="ARBA" id="ARBA00022519"/>
    </source>
</evidence>
<feature type="transmembrane region" description="Helical" evidence="8">
    <location>
        <begin position="215"/>
        <end position="240"/>
    </location>
</feature>
<keyword evidence="5 8" id="KW-0812">Transmembrane</keyword>
<evidence type="ECO:0000256" key="3">
    <source>
        <dbReference type="ARBA" id="ARBA00022475"/>
    </source>
</evidence>
<dbReference type="InterPro" id="IPR001851">
    <property type="entry name" value="ABC_transp_permease"/>
</dbReference>
<keyword evidence="7 8" id="KW-0472">Membrane</keyword>
<name>A0A2P8R152_9BACT</name>
<evidence type="ECO:0000256" key="8">
    <source>
        <dbReference type="SAM" id="Phobius"/>
    </source>
</evidence>
<feature type="transmembrane region" description="Helical" evidence="8">
    <location>
        <begin position="91"/>
        <end position="114"/>
    </location>
</feature>
<keyword evidence="10" id="KW-1185">Reference proteome</keyword>
<evidence type="ECO:0000256" key="5">
    <source>
        <dbReference type="ARBA" id="ARBA00022692"/>
    </source>
</evidence>
<accession>A0A2P8R152</accession>
<feature type="transmembrane region" description="Helical" evidence="8">
    <location>
        <begin position="68"/>
        <end position="85"/>
    </location>
</feature>
<dbReference type="PANTHER" id="PTHR32196">
    <property type="entry name" value="ABC TRANSPORTER PERMEASE PROTEIN YPHD-RELATED-RELATED"/>
    <property type="match status" value="1"/>
</dbReference>
<evidence type="ECO:0000256" key="1">
    <source>
        <dbReference type="ARBA" id="ARBA00004651"/>
    </source>
</evidence>